<comment type="similarity">
    <text evidence="4">Belongs to the fimbrial K88 protein family.</text>
</comment>
<comment type="subcellular location">
    <subcellularLocation>
        <location evidence="1">Fimbrium</location>
    </subcellularLocation>
</comment>
<organism evidence="5 6">
    <name type="scientific">Escherichia coli</name>
    <dbReference type="NCBI Taxonomy" id="562"/>
    <lineage>
        <taxon>Bacteria</taxon>
        <taxon>Pseudomonadati</taxon>
        <taxon>Pseudomonadota</taxon>
        <taxon>Gammaproteobacteria</taxon>
        <taxon>Enterobacterales</taxon>
        <taxon>Enterobacteriaceae</taxon>
        <taxon>Escherichia</taxon>
    </lineage>
</organism>
<evidence type="ECO:0000256" key="4">
    <source>
        <dbReference type="ARBA" id="ARBA00049989"/>
    </source>
</evidence>
<dbReference type="AlphaFoldDB" id="A0A4T8ID98"/>
<proteinExistence type="inferred from homology"/>
<reference evidence="5 6" key="1">
    <citation type="submission" date="2018-12" db="EMBL/GenBank/DDBJ databases">
        <title>Food and Water Safety Consortium.</title>
        <authorList>
            <person name="Tyson S."/>
            <person name="Peterson C.-L."/>
            <person name="Olson A."/>
            <person name="Tyler S."/>
            <person name="Cabral J."/>
            <person name="Lynch T."/>
            <person name="Knox N."/>
            <person name="Van Domselaar G."/>
            <person name="Graham M."/>
        </authorList>
    </citation>
    <scope>NUCLEOTIDE SEQUENCE [LARGE SCALE GENOMIC DNA]</scope>
    <source>
        <strain evidence="5 6">FWSEC0118</strain>
        <plasmid evidence="5">unnamed1</plasmid>
    </source>
</reference>
<sequence length="274" mass="27880">MKYQGIYFMKKTLISLAVAAGAVMSVSSVANAYTPSFSNGDISLGGTISTPVQAALYEGKVGSLSGLDATIPVGASTVTIAAPANAGLLALRSVAGGFNNTVSDRIANITFNGVSLLDAASGDSFSNGAIQMTLGVQDDTGSAIGDVVFPMQVAAVITTETNGDVWGTSMFASADNHAFYGGLPTSASQAVTLYSDAVNVMNGLFSDVTANLPQITRESAKAEVKNFALADAVFNTAYAAGIVMGENITINLDNPATTGSVAWTASMPIVVTYK</sequence>
<name>A0A4T8ID98_ECOLX</name>
<gene>
    <name evidence="5" type="ORF">C9Z68_25865</name>
</gene>
<dbReference type="Pfam" id="PF02432">
    <property type="entry name" value="Fimbrial_K88"/>
    <property type="match status" value="1"/>
</dbReference>
<accession>A0A4T8ID98</accession>
<evidence type="ECO:0008006" key="7">
    <source>
        <dbReference type="Google" id="ProtNLM"/>
    </source>
</evidence>
<evidence type="ECO:0000313" key="5">
    <source>
        <dbReference type="EMBL" id="TJQ06256.1"/>
    </source>
</evidence>
<evidence type="ECO:0000313" key="6">
    <source>
        <dbReference type="Proteomes" id="UP000309937"/>
    </source>
</evidence>
<keyword evidence="3" id="KW-0281">Fimbrium</keyword>
<dbReference type="Proteomes" id="UP000309937">
    <property type="component" value="Unassembled WGS sequence"/>
</dbReference>
<dbReference type="GO" id="GO:0007155">
    <property type="term" value="P:cell adhesion"/>
    <property type="evidence" value="ECO:0007669"/>
    <property type="project" value="InterPro"/>
</dbReference>
<dbReference type="GO" id="GO:0009289">
    <property type="term" value="C:pilus"/>
    <property type="evidence" value="ECO:0007669"/>
    <property type="project" value="UniProtKB-SubCell"/>
</dbReference>
<keyword evidence="2" id="KW-0732">Signal</keyword>
<evidence type="ECO:0000256" key="2">
    <source>
        <dbReference type="ARBA" id="ARBA00022729"/>
    </source>
</evidence>
<comment type="caution">
    <text evidence="5">The sequence shown here is derived from an EMBL/GenBank/DDBJ whole genome shotgun (WGS) entry which is preliminary data.</text>
</comment>
<geneLocation type="plasmid" evidence="5">
    <name>unnamed1</name>
</geneLocation>
<evidence type="ECO:0000256" key="1">
    <source>
        <dbReference type="ARBA" id="ARBA00004561"/>
    </source>
</evidence>
<dbReference type="InterPro" id="IPR003467">
    <property type="entry name" value="Fimbrial_K88_FaeH"/>
</dbReference>
<protein>
    <recommendedName>
        <fullName evidence="7">K88 fimbrial protein AC</fullName>
    </recommendedName>
</protein>
<evidence type="ECO:0000256" key="3">
    <source>
        <dbReference type="ARBA" id="ARBA00023263"/>
    </source>
</evidence>
<keyword evidence="5" id="KW-0614">Plasmid</keyword>
<dbReference type="EMBL" id="RRGJ01000121">
    <property type="protein sequence ID" value="TJQ06256.1"/>
    <property type="molecule type" value="Genomic_DNA"/>
</dbReference>